<dbReference type="RefSeq" id="WP_204890814.1">
    <property type="nucleotide sequence ID" value="NZ_JBHUFW010000004.1"/>
</dbReference>
<protein>
    <submittedName>
        <fullName evidence="9">Four-carbon acid sugar kinase family protein</fullName>
        <ecNumber evidence="9">2.7.1.-</ecNumber>
    </submittedName>
</protein>
<reference evidence="10" key="1">
    <citation type="journal article" date="2019" name="Int. J. Syst. Evol. Microbiol.">
        <title>The Global Catalogue of Microorganisms (GCM) 10K type strain sequencing project: providing services to taxonomists for standard genome sequencing and annotation.</title>
        <authorList>
            <consortium name="The Broad Institute Genomics Platform"/>
            <consortium name="The Broad Institute Genome Sequencing Center for Infectious Disease"/>
            <person name="Wu L."/>
            <person name="Ma J."/>
        </authorList>
    </citation>
    <scope>NUCLEOTIDE SEQUENCE [LARGE SCALE GENOMIC DNA]</scope>
    <source>
        <strain evidence="10">CGMCC 1.15475</strain>
    </source>
</reference>
<evidence type="ECO:0000256" key="2">
    <source>
        <dbReference type="ARBA" id="ARBA00022679"/>
    </source>
</evidence>
<keyword evidence="2 9" id="KW-0808">Transferase</keyword>
<feature type="domain" description="Four-carbon acid sugar kinase N-terminal" evidence="7">
    <location>
        <begin position="8"/>
        <end position="232"/>
    </location>
</feature>
<dbReference type="Gene3D" id="3.40.50.10840">
    <property type="entry name" value="Putative sugar-binding, N-terminal domain"/>
    <property type="match status" value="1"/>
</dbReference>
<dbReference type="Pfam" id="PF17042">
    <property type="entry name" value="NBD_C"/>
    <property type="match status" value="1"/>
</dbReference>
<evidence type="ECO:0000313" key="10">
    <source>
        <dbReference type="Proteomes" id="UP001597273"/>
    </source>
</evidence>
<evidence type="ECO:0000259" key="8">
    <source>
        <dbReference type="Pfam" id="PF17042"/>
    </source>
</evidence>
<evidence type="ECO:0000313" key="9">
    <source>
        <dbReference type="EMBL" id="MFD1862141.1"/>
    </source>
</evidence>
<dbReference type="InterPro" id="IPR037051">
    <property type="entry name" value="4-carb_acid_sugar_kinase_N_sf"/>
</dbReference>
<dbReference type="GO" id="GO:0016301">
    <property type="term" value="F:kinase activity"/>
    <property type="evidence" value="ECO:0007669"/>
    <property type="project" value="UniProtKB-KW"/>
</dbReference>
<name>A0ABW4QEY3_9BACL</name>
<dbReference type="EC" id="2.7.1.-" evidence="9"/>
<keyword evidence="4 9" id="KW-0418">Kinase</keyword>
<dbReference type="EMBL" id="JBHUFW010000004">
    <property type="protein sequence ID" value="MFD1862141.1"/>
    <property type="molecule type" value="Genomic_DNA"/>
</dbReference>
<keyword evidence="3" id="KW-0547">Nucleotide-binding</keyword>
<evidence type="ECO:0000256" key="3">
    <source>
        <dbReference type="ARBA" id="ARBA00022741"/>
    </source>
</evidence>
<gene>
    <name evidence="9" type="ORF">ACFSDB_04330</name>
</gene>
<dbReference type="Pfam" id="PF07005">
    <property type="entry name" value="SBD_N"/>
    <property type="match status" value="1"/>
</dbReference>
<keyword evidence="5" id="KW-0067">ATP-binding</keyword>
<accession>A0ABW4QEY3</accession>
<organism evidence="9 10">
    <name type="scientific">Planococcus chinensis</name>
    <dbReference type="NCBI Taxonomy" id="272917"/>
    <lineage>
        <taxon>Bacteria</taxon>
        <taxon>Bacillati</taxon>
        <taxon>Bacillota</taxon>
        <taxon>Bacilli</taxon>
        <taxon>Bacillales</taxon>
        <taxon>Caryophanaceae</taxon>
        <taxon>Planococcus</taxon>
    </lineage>
</organism>
<dbReference type="InterPro" id="IPR010737">
    <property type="entry name" value="4-carb_acid_sugar_kinase_N"/>
</dbReference>
<dbReference type="InterPro" id="IPR042213">
    <property type="entry name" value="NBD_C_sf"/>
</dbReference>
<comment type="caution">
    <text evidence="9">The sequence shown here is derived from an EMBL/GenBank/DDBJ whole genome shotgun (WGS) entry which is preliminary data.</text>
</comment>
<dbReference type="SUPFAM" id="SSF142764">
    <property type="entry name" value="YgbK-like"/>
    <property type="match status" value="1"/>
</dbReference>
<evidence type="ECO:0000256" key="5">
    <source>
        <dbReference type="ARBA" id="ARBA00022840"/>
    </source>
</evidence>
<dbReference type="Gene3D" id="3.40.980.20">
    <property type="entry name" value="Four-carbon acid sugar kinase, nucleotide binding domain"/>
    <property type="match status" value="1"/>
</dbReference>
<evidence type="ECO:0000256" key="4">
    <source>
        <dbReference type="ARBA" id="ARBA00022777"/>
    </source>
</evidence>
<keyword evidence="6" id="KW-0119">Carbohydrate metabolism</keyword>
<proteinExistence type="inferred from homology"/>
<evidence type="ECO:0000259" key="7">
    <source>
        <dbReference type="Pfam" id="PF07005"/>
    </source>
</evidence>
<evidence type="ECO:0000256" key="1">
    <source>
        <dbReference type="ARBA" id="ARBA00005715"/>
    </source>
</evidence>
<keyword evidence="10" id="KW-1185">Reference proteome</keyword>
<dbReference type="Proteomes" id="UP001597273">
    <property type="component" value="Unassembled WGS sequence"/>
</dbReference>
<sequence>MKKMATQIGIIADDFTGANDTGVRLAQKGLKSKVLLTDSIDYSRLPEQDIDVWIIDTNSRAMGPRAAYEAVFQEISRLSGCGIQSFYKKVDSTLRGSVASELKAMQDASGLDLIFLAPAFPAMGRTVEDGVLLVNGKPVAETEFAKDPKTPVLHSYIPDLLADGGSKTAVLTKEILRGLKPEQWVDEQLRDGVQWIVCDTVEEGDFRKLSELAKRLDVAVGWAGSAGMINHLYTEYERENTENTLEGPLEKVLVLSGSLSGKTGEQLEALKLRPNTLMIEVDPLDLLEGEAEVFEGVSRKVRTDEFDCAVIYVYGSQENRRKTASWAEMNGRTANQIGQAISAGIGKLARQALETTAFDALIMTGGDTAKDICSELGIHDMELRFEVEAGLPLGMVAWNNKEMPAITKAGGFGNAESLSNAVDYLRGAGIHASN</sequence>
<feature type="domain" description="Four-carbon acid sugar kinase nucleotide binding" evidence="8">
    <location>
        <begin position="253"/>
        <end position="418"/>
    </location>
</feature>
<dbReference type="InterPro" id="IPR031475">
    <property type="entry name" value="NBD_C"/>
</dbReference>
<comment type="similarity">
    <text evidence="1">Belongs to the four-carbon acid sugar kinase family.</text>
</comment>
<evidence type="ECO:0000256" key="6">
    <source>
        <dbReference type="ARBA" id="ARBA00023277"/>
    </source>
</evidence>